<proteinExistence type="predicted"/>
<evidence type="ECO:0000256" key="1">
    <source>
        <dbReference type="SAM" id="Phobius"/>
    </source>
</evidence>
<keyword evidence="3" id="KW-1185">Reference proteome</keyword>
<dbReference type="EMBL" id="CP014750">
    <property type="protein sequence ID" value="AMQ19089.1"/>
    <property type="molecule type" value="Genomic_DNA"/>
</dbReference>
<gene>
    <name evidence="2" type="ORF">A0127_07880</name>
</gene>
<sequence>MKFRVRGIFYLFIIFLLVVQVGVTTHENGKLKREQEGIKENLITSQLTHEIFEVRHHAKLIKRLMGHHSDNESKLALLIELNNTKYSLSKLEMNTEYLGAWLGYEDKTLTPSGGDCLKVLEVMYSDIQSGGMTDKDVSLVSRSIDVIMNFTYVYPPTYENIVSGLNEMNRECRELLLEADKTEEK</sequence>
<keyword evidence="1" id="KW-0472">Membrane</keyword>
<dbReference type="OrthoDB" id="92167at2157"/>
<dbReference type="KEGG" id="tpep:A0127_07880"/>
<reference evidence="3" key="1">
    <citation type="submission" date="2016-03" db="EMBL/GenBank/DDBJ databases">
        <authorList>
            <person name="Oger P.M."/>
        </authorList>
    </citation>
    <scope>NUCLEOTIDE SEQUENCE [LARGE SCALE GENOMIC DNA]</scope>
    <source>
        <strain evidence="3">OG-1</strain>
    </source>
</reference>
<organism evidence="2 3">
    <name type="scientific">Thermococcus peptonophilus</name>
    <dbReference type="NCBI Taxonomy" id="53952"/>
    <lineage>
        <taxon>Archaea</taxon>
        <taxon>Methanobacteriati</taxon>
        <taxon>Methanobacteriota</taxon>
        <taxon>Thermococci</taxon>
        <taxon>Thermococcales</taxon>
        <taxon>Thermococcaceae</taxon>
        <taxon>Thermococcus</taxon>
    </lineage>
</organism>
<dbReference type="AlphaFoldDB" id="A0A142CWD7"/>
<feature type="transmembrane region" description="Helical" evidence="1">
    <location>
        <begin position="7"/>
        <end position="23"/>
    </location>
</feature>
<keyword evidence="1" id="KW-1133">Transmembrane helix</keyword>
<evidence type="ECO:0000313" key="2">
    <source>
        <dbReference type="EMBL" id="AMQ19089.1"/>
    </source>
</evidence>
<dbReference type="RefSeq" id="WP_062390107.1">
    <property type="nucleotide sequence ID" value="NZ_CP014750.1"/>
</dbReference>
<protein>
    <submittedName>
        <fullName evidence="2">Uncharacterized protein</fullName>
    </submittedName>
</protein>
<keyword evidence="1" id="KW-0812">Transmembrane</keyword>
<name>A0A142CWD7_9EURY</name>
<evidence type="ECO:0000313" key="3">
    <source>
        <dbReference type="Proteomes" id="UP000073604"/>
    </source>
</evidence>
<accession>A0A142CWD7</accession>
<dbReference type="Proteomes" id="UP000073604">
    <property type="component" value="Chromosome"/>
</dbReference>
<dbReference type="GeneID" id="27140458"/>